<organism evidence="1 2">
    <name type="scientific">Carnegiea gigantea</name>
    <dbReference type="NCBI Taxonomy" id="171969"/>
    <lineage>
        <taxon>Eukaryota</taxon>
        <taxon>Viridiplantae</taxon>
        <taxon>Streptophyta</taxon>
        <taxon>Embryophyta</taxon>
        <taxon>Tracheophyta</taxon>
        <taxon>Spermatophyta</taxon>
        <taxon>Magnoliopsida</taxon>
        <taxon>eudicotyledons</taxon>
        <taxon>Gunneridae</taxon>
        <taxon>Pentapetalae</taxon>
        <taxon>Caryophyllales</taxon>
        <taxon>Cactineae</taxon>
        <taxon>Cactaceae</taxon>
        <taxon>Cactoideae</taxon>
        <taxon>Echinocereeae</taxon>
        <taxon>Carnegiea</taxon>
    </lineage>
</organism>
<name>A0A9Q1GIL6_9CARY</name>
<evidence type="ECO:0000313" key="1">
    <source>
        <dbReference type="EMBL" id="KAJ8421747.1"/>
    </source>
</evidence>
<accession>A0A9Q1GIL6</accession>
<dbReference type="Proteomes" id="UP001153076">
    <property type="component" value="Unassembled WGS sequence"/>
</dbReference>
<reference evidence="1" key="1">
    <citation type="submission" date="2022-04" db="EMBL/GenBank/DDBJ databases">
        <title>Carnegiea gigantea Genome sequencing and assembly v2.</title>
        <authorList>
            <person name="Copetti D."/>
            <person name="Sanderson M.J."/>
            <person name="Burquez A."/>
            <person name="Wojciechowski M.F."/>
        </authorList>
    </citation>
    <scope>NUCLEOTIDE SEQUENCE</scope>
    <source>
        <strain evidence="1">SGP5-SGP5p</strain>
        <tissue evidence="1">Aerial part</tissue>
    </source>
</reference>
<comment type="caution">
    <text evidence="1">The sequence shown here is derived from an EMBL/GenBank/DDBJ whole genome shotgun (WGS) entry which is preliminary data.</text>
</comment>
<dbReference type="AlphaFoldDB" id="A0A9Q1GIL6"/>
<protein>
    <submittedName>
        <fullName evidence="1">Uncharacterized protein</fullName>
    </submittedName>
</protein>
<dbReference type="EMBL" id="JAKOGI010002559">
    <property type="protein sequence ID" value="KAJ8421747.1"/>
    <property type="molecule type" value="Genomic_DNA"/>
</dbReference>
<keyword evidence="2" id="KW-1185">Reference proteome</keyword>
<dbReference type="OrthoDB" id="10663906at2759"/>
<gene>
    <name evidence="1" type="ORF">Cgig2_028802</name>
</gene>
<proteinExistence type="predicted"/>
<evidence type="ECO:0000313" key="2">
    <source>
        <dbReference type="Proteomes" id="UP001153076"/>
    </source>
</evidence>
<sequence length="158" mass="18615">MPPPRHDDESNFDDEVLVKRIKKLKQVTKSRPKQMQVRFDPYLVTLYISPDKRIEIISMDVHLALALPIGGRKVEEFYGRKPKDAKYNEFLDAWRKNWNLQDGTPKLSQMPQYVLSQTDAGDSFKRNFVLHMVSCFLTVQRMYIVHPILPRMLLILKI</sequence>